<organism evidence="4 5">
    <name type="scientific">Chondromyces apiculatus DSM 436</name>
    <dbReference type="NCBI Taxonomy" id="1192034"/>
    <lineage>
        <taxon>Bacteria</taxon>
        <taxon>Pseudomonadati</taxon>
        <taxon>Myxococcota</taxon>
        <taxon>Polyangia</taxon>
        <taxon>Polyangiales</taxon>
        <taxon>Polyangiaceae</taxon>
        <taxon>Chondromyces</taxon>
    </lineage>
</organism>
<feature type="transmembrane region" description="Helical" evidence="2">
    <location>
        <begin position="216"/>
        <end position="237"/>
    </location>
</feature>
<dbReference type="Proteomes" id="UP000019678">
    <property type="component" value="Unassembled WGS sequence"/>
</dbReference>
<evidence type="ECO:0000256" key="2">
    <source>
        <dbReference type="SAM" id="Phobius"/>
    </source>
</evidence>
<keyword evidence="5" id="KW-1185">Reference proteome</keyword>
<name>A0A017SUE6_9BACT</name>
<evidence type="ECO:0000256" key="3">
    <source>
        <dbReference type="SAM" id="SignalP"/>
    </source>
</evidence>
<dbReference type="SUPFAM" id="SSF48452">
    <property type="entry name" value="TPR-like"/>
    <property type="match status" value="1"/>
</dbReference>
<dbReference type="EMBL" id="ASRX01000105">
    <property type="protein sequence ID" value="EYF00588.1"/>
    <property type="molecule type" value="Genomic_DNA"/>
</dbReference>
<keyword evidence="2" id="KW-1133">Transmembrane helix</keyword>
<evidence type="ECO:0000256" key="1">
    <source>
        <dbReference type="SAM" id="MobiDB-lite"/>
    </source>
</evidence>
<keyword evidence="3" id="KW-0732">Signal</keyword>
<dbReference type="eggNOG" id="COG0457">
    <property type="taxonomic scope" value="Bacteria"/>
</dbReference>
<feature type="transmembrane region" description="Helical" evidence="2">
    <location>
        <begin position="249"/>
        <end position="271"/>
    </location>
</feature>
<accession>A0A017SUE6</accession>
<gene>
    <name evidence="4" type="ORF">CAP_0459</name>
</gene>
<reference evidence="4 5" key="1">
    <citation type="submission" date="2013-05" db="EMBL/GenBank/DDBJ databases">
        <title>Genome assembly of Chondromyces apiculatus DSM 436.</title>
        <authorList>
            <person name="Sharma G."/>
            <person name="Khatri I."/>
            <person name="Kaur C."/>
            <person name="Mayilraj S."/>
            <person name="Subramanian S."/>
        </authorList>
    </citation>
    <scope>NUCLEOTIDE SEQUENCE [LARGE SCALE GENOMIC DNA]</scope>
    <source>
        <strain evidence="4 5">DSM 436</strain>
    </source>
</reference>
<dbReference type="STRING" id="1192034.CAP_0459"/>
<evidence type="ECO:0008006" key="6">
    <source>
        <dbReference type="Google" id="ProtNLM"/>
    </source>
</evidence>
<feature type="region of interest" description="Disordered" evidence="1">
    <location>
        <begin position="195"/>
        <end position="214"/>
    </location>
</feature>
<keyword evidence="2" id="KW-0472">Membrane</keyword>
<evidence type="ECO:0000313" key="5">
    <source>
        <dbReference type="Proteomes" id="UP000019678"/>
    </source>
</evidence>
<proteinExistence type="predicted"/>
<dbReference type="AlphaFoldDB" id="A0A017SUE6"/>
<protein>
    <recommendedName>
        <fullName evidence="6">PEGA domain-containing protein</fullName>
    </recommendedName>
</protein>
<comment type="caution">
    <text evidence="4">The sequence shown here is derived from an EMBL/GenBank/DDBJ whole genome shotgun (WGS) entry which is preliminary data.</text>
</comment>
<sequence>MPRFSGIVLSLSLGLVAAVAGAAEPSTTKTAQHIYDQAVTDMEAGNFALACPRLKKVIHLLPEAIGAQLTLAECYEELGYPASALEHYLGAIAKAEGSGQHARVTRARAKAEALALRISALKVEVPETLRGLSGLELLLDGRPFEQARWGQSVLLDDRTYTLVASAPGYRTWSKQIDPPAEPAALKVTVVLEKAGSANDKQKEEATRRKNTRQRSASIVMMGVGAGIAATGGAFSAVTEATGGSSSDPGVVALWSGVAGGLLAGAGALIFFTTPLGEASPGKDAAVHARVGVHPGGLSFQSAW</sequence>
<feature type="chain" id="PRO_5001496357" description="PEGA domain-containing protein" evidence="3">
    <location>
        <begin position="23"/>
        <end position="303"/>
    </location>
</feature>
<keyword evidence="2" id="KW-0812">Transmembrane</keyword>
<evidence type="ECO:0000313" key="4">
    <source>
        <dbReference type="EMBL" id="EYF00588.1"/>
    </source>
</evidence>
<dbReference type="Gene3D" id="1.25.40.10">
    <property type="entry name" value="Tetratricopeptide repeat domain"/>
    <property type="match status" value="1"/>
</dbReference>
<dbReference type="InterPro" id="IPR011990">
    <property type="entry name" value="TPR-like_helical_dom_sf"/>
</dbReference>
<feature type="signal peptide" evidence="3">
    <location>
        <begin position="1"/>
        <end position="22"/>
    </location>
</feature>
<dbReference type="RefSeq" id="WP_044250941.1">
    <property type="nucleotide sequence ID" value="NZ_ASRX01000105.1"/>
</dbReference>